<evidence type="ECO:0000313" key="1">
    <source>
        <dbReference type="EMBL" id="PWA57627.1"/>
    </source>
</evidence>
<name>A0A2U1M8P1_ARTAN</name>
<accession>A0A2U1M8P1</accession>
<keyword evidence="2" id="KW-1185">Reference proteome</keyword>
<dbReference type="OrthoDB" id="1704390at2759"/>
<protein>
    <submittedName>
        <fullName evidence="1">Villin/Gelsolin</fullName>
    </submittedName>
</protein>
<comment type="caution">
    <text evidence="1">The sequence shown here is derived from an EMBL/GenBank/DDBJ whole genome shotgun (WGS) entry which is preliminary data.</text>
</comment>
<proteinExistence type="predicted"/>
<sequence>MTPSSSSSDGIWLCRFRGFHCCPDGEVGNKGIARLTFHLKRQHLSTDELVVWEVYDFTCCESCLSSPEWSNDMSGYIVGISKPSNKEFEPKETDGLVLDAKLLDPVFKVPITAIKYIPHGCRLAFSHALEIVLYKVVAQPSSVDAWVKLIFSFCTLQVYIPKE</sequence>
<organism evidence="1 2">
    <name type="scientific">Artemisia annua</name>
    <name type="common">Sweet wormwood</name>
    <dbReference type="NCBI Taxonomy" id="35608"/>
    <lineage>
        <taxon>Eukaryota</taxon>
        <taxon>Viridiplantae</taxon>
        <taxon>Streptophyta</taxon>
        <taxon>Embryophyta</taxon>
        <taxon>Tracheophyta</taxon>
        <taxon>Spermatophyta</taxon>
        <taxon>Magnoliopsida</taxon>
        <taxon>eudicotyledons</taxon>
        <taxon>Gunneridae</taxon>
        <taxon>Pentapetalae</taxon>
        <taxon>asterids</taxon>
        <taxon>campanulids</taxon>
        <taxon>Asterales</taxon>
        <taxon>Asteraceae</taxon>
        <taxon>Asteroideae</taxon>
        <taxon>Anthemideae</taxon>
        <taxon>Artemisiinae</taxon>
        <taxon>Artemisia</taxon>
    </lineage>
</organism>
<dbReference type="EMBL" id="PKPP01006111">
    <property type="protein sequence ID" value="PWA57627.1"/>
    <property type="molecule type" value="Genomic_DNA"/>
</dbReference>
<dbReference type="Proteomes" id="UP000245207">
    <property type="component" value="Unassembled WGS sequence"/>
</dbReference>
<gene>
    <name evidence="1" type="ORF">CTI12_AA406750</name>
</gene>
<dbReference type="AlphaFoldDB" id="A0A2U1M8P1"/>
<reference evidence="1 2" key="1">
    <citation type="journal article" date="2018" name="Mol. Plant">
        <title>The genome of Artemisia annua provides insight into the evolution of Asteraceae family and artemisinin biosynthesis.</title>
        <authorList>
            <person name="Shen Q."/>
            <person name="Zhang L."/>
            <person name="Liao Z."/>
            <person name="Wang S."/>
            <person name="Yan T."/>
            <person name="Shi P."/>
            <person name="Liu M."/>
            <person name="Fu X."/>
            <person name="Pan Q."/>
            <person name="Wang Y."/>
            <person name="Lv Z."/>
            <person name="Lu X."/>
            <person name="Zhang F."/>
            <person name="Jiang W."/>
            <person name="Ma Y."/>
            <person name="Chen M."/>
            <person name="Hao X."/>
            <person name="Li L."/>
            <person name="Tang Y."/>
            <person name="Lv G."/>
            <person name="Zhou Y."/>
            <person name="Sun X."/>
            <person name="Brodelius P.E."/>
            <person name="Rose J.K.C."/>
            <person name="Tang K."/>
        </authorList>
    </citation>
    <scope>NUCLEOTIDE SEQUENCE [LARGE SCALE GENOMIC DNA]</scope>
    <source>
        <strain evidence="2">cv. Huhao1</strain>
        <tissue evidence="1">Leaf</tissue>
    </source>
</reference>
<evidence type="ECO:0000313" key="2">
    <source>
        <dbReference type="Proteomes" id="UP000245207"/>
    </source>
</evidence>